<feature type="compositionally biased region" description="Low complexity" evidence="7">
    <location>
        <begin position="242"/>
        <end position="267"/>
    </location>
</feature>
<feature type="region of interest" description="Disordered" evidence="7">
    <location>
        <begin position="241"/>
        <end position="278"/>
    </location>
</feature>
<evidence type="ECO:0000256" key="5">
    <source>
        <dbReference type="ARBA" id="ARBA00022989"/>
    </source>
</evidence>
<keyword evidence="4 8" id="KW-0812">Transmembrane</keyword>
<evidence type="ECO:0000256" key="2">
    <source>
        <dbReference type="ARBA" id="ARBA00009033"/>
    </source>
</evidence>
<keyword evidence="3" id="KW-1003">Cell membrane</keyword>
<dbReference type="Pfam" id="PF07662">
    <property type="entry name" value="Nucleos_tra2_C"/>
    <property type="match status" value="1"/>
</dbReference>
<dbReference type="InterPro" id="IPR011657">
    <property type="entry name" value="CNT_C_dom"/>
</dbReference>
<accession>A0ABY4YRS6</accession>
<feature type="domain" description="Concentrative nucleoside transporter N-terminal" evidence="9">
    <location>
        <begin position="8"/>
        <end position="81"/>
    </location>
</feature>
<reference evidence="12" key="1">
    <citation type="submission" date="2022-06" db="EMBL/GenBank/DDBJ databases">
        <title>Ornithinimicrobium HY1793.</title>
        <authorList>
            <person name="Huang Y."/>
        </authorList>
    </citation>
    <scope>NUCLEOTIDE SEQUENCE</scope>
    <source>
        <strain evidence="12">HY1793</strain>
    </source>
</reference>
<feature type="transmembrane region" description="Helical" evidence="8">
    <location>
        <begin position="6"/>
        <end position="22"/>
    </location>
</feature>
<name>A0ABY4YRS6_9MICO</name>
<dbReference type="Pfam" id="PF01773">
    <property type="entry name" value="Nucleos_tra2_N"/>
    <property type="match status" value="1"/>
</dbReference>
<organism evidence="12 13">
    <name type="scientific">Ornithinimicrobium faecis</name>
    <dbReference type="NCBI Taxonomy" id="2934158"/>
    <lineage>
        <taxon>Bacteria</taxon>
        <taxon>Bacillati</taxon>
        <taxon>Actinomycetota</taxon>
        <taxon>Actinomycetes</taxon>
        <taxon>Micrococcales</taxon>
        <taxon>Ornithinimicrobiaceae</taxon>
        <taxon>Ornithinimicrobium</taxon>
    </lineage>
</organism>
<dbReference type="Proteomes" id="UP001056455">
    <property type="component" value="Chromosome"/>
</dbReference>
<evidence type="ECO:0000256" key="1">
    <source>
        <dbReference type="ARBA" id="ARBA00004651"/>
    </source>
</evidence>
<evidence type="ECO:0000256" key="4">
    <source>
        <dbReference type="ARBA" id="ARBA00022692"/>
    </source>
</evidence>
<dbReference type="Pfam" id="PF07670">
    <property type="entry name" value="Gate"/>
    <property type="match status" value="1"/>
</dbReference>
<feature type="transmembrane region" description="Helical" evidence="8">
    <location>
        <begin position="192"/>
        <end position="212"/>
    </location>
</feature>
<sequence length="451" mass="46898">MTFFWGLAGVFLLLAIALLFSVDRRKIRLRTVGVALLVQVIFGALVLYWPLGQRALTAASDAVQMVIDSANAGIEFVFGPLLESGFTFAIQVLPVIIFVASLTSVLFYLGILQWVVKIVGGAFAKLFGTTTAESMNTAANIFLGHTEAPLLIKPYLKRLTQSELFAVMTGGMATVAGSVLVGYALMGVPLEFLIAAAFMAAPGALVMAKIVMPAGAELAESRGEGRLTRFIARHRTRETVPATAGGDAGGSVATTSGGTQATASGDSVATDEADEEEARPVNVVDAAARGAGEGLQLVLNIAAMLIAFIGLIALVNVLLGAVGGWFGYGDLRMQSILGWLLAPVMFVLGVPWAEAAASGSFVGQKIVLNEFVAFSEFGPVAETFSVKTQAIVTFALTGFANFAAIAMQIGALGSLAPNQRTRIAQLGMRAVLAGTLANLMSATIAGVMVTI</sequence>
<evidence type="ECO:0000259" key="11">
    <source>
        <dbReference type="Pfam" id="PF07670"/>
    </source>
</evidence>
<protein>
    <submittedName>
        <fullName evidence="12">NupC/NupG family nucleoside CNT transporter</fullName>
    </submittedName>
</protein>
<proteinExistence type="inferred from homology"/>
<evidence type="ECO:0000313" key="12">
    <source>
        <dbReference type="EMBL" id="USQ79083.1"/>
    </source>
</evidence>
<evidence type="ECO:0000256" key="3">
    <source>
        <dbReference type="ARBA" id="ARBA00022475"/>
    </source>
</evidence>
<feature type="domain" description="Nucleoside transporter/FeoB GTPase Gate" evidence="11">
    <location>
        <begin position="89"/>
        <end position="187"/>
    </location>
</feature>
<feature type="transmembrane region" description="Helical" evidence="8">
    <location>
        <begin position="297"/>
        <end position="324"/>
    </location>
</feature>
<dbReference type="InterPro" id="IPR011642">
    <property type="entry name" value="Gate_dom"/>
</dbReference>
<dbReference type="EMBL" id="CP099489">
    <property type="protein sequence ID" value="USQ79083.1"/>
    <property type="molecule type" value="Genomic_DNA"/>
</dbReference>
<evidence type="ECO:0000256" key="6">
    <source>
        <dbReference type="ARBA" id="ARBA00023136"/>
    </source>
</evidence>
<dbReference type="RefSeq" id="WP_252591998.1">
    <property type="nucleotide sequence ID" value="NZ_CP099489.1"/>
</dbReference>
<keyword evidence="5 8" id="KW-1133">Transmembrane helix</keyword>
<comment type="subcellular location">
    <subcellularLocation>
        <location evidence="1">Cell membrane</location>
        <topology evidence="1">Multi-pass membrane protein</topology>
    </subcellularLocation>
</comment>
<feature type="transmembrane region" description="Helical" evidence="8">
    <location>
        <begin position="164"/>
        <end position="186"/>
    </location>
</feature>
<evidence type="ECO:0000259" key="9">
    <source>
        <dbReference type="Pfam" id="PF01773"/>
    </source>
</evidence>
<dbReference type="InterPro" id="IPR002668">
    <property type="entry name" value="CNT_N_dom"/>
</dbReference>
<dbReference type="InterPro" id="IPR008276">
    <property type="entry name" value="C_nuclsd_transpt"/>
</dbReference>
<feature type="transmembrane region" description="Helical" evidence="8">
    <location>
        <begin position="34"/>
        <end position="51"/>
    </location>
</feature>
<evidence type="ECO:0000256" key="7">
    <source>
        <dbReference type="SAM" id="MobiDB-lite"/>
    </source>
</evidence>
<evidence type="ECO:0000313" key="13">
    <source>
        <dbReference type="Proteomes" id="UP001056455"/>
    </source>
</evidence>
<comment type="similarity">
    <text evidence="2">Belongs to the concentrative nucleoside transporter (CNT) (TC 2.A.41) family.</text>
</comment>
<evidence type="ECO:0000256" key="8">
    <source>
        <dbReference type="SAM" id="Phobius"/>
    </source>
</evidence>
<keyword evidence="6 8" id="KW-0472">Membrane</keyword>
<feature type="domain" description="Concentrative nucleoside transporter C-terminal" evidence="10">
    <location>
        <begin position="193"/>
        <end position="446"/>
    </location>
</feature>
<feature type="transmembrane region" description="Helical" evidence="8">
    <location>
        <begin position="88"/>
        <end position="109"/>
    </location>
</feature>
<feature type="transmembrane region" description="Helical" evidence="8">
    <location>
        <begin position="336"/>
        <end position="355"/>
    </location>
</feature>
<gene>
    <name evidence="12" type="ORF">NF556_15875</name>
</gene>
<feature type="transmembrane region" description="Helical" evidence="8">
    <location>
        <begin position="430"/>
        <end position="449"/>
    </location>
</feature>
<dbReference type="PANTHER" id="PTHR10590:SF4">
    <property type="entry name" value="SOLUTE CARRIER FAMILY 28 MEMBER 3"/>
    <property type="match status" value="1"/>
</dbReference>
<dbReference type="PANTHER" id="PTHR10590">
    <property type="entry name" value="SODIUM/NUCLEOSIDE COTRANSPORTER"/>
    <property type="match status" value="1"/>
</dbReference>
<keyword evidence="13" id="KW-1185">Reference proteome</keyword>
<evidence type="ECO:0000259" key="10">
    <source>
        <dbReference type="Pfam" id="PF07662"/>
    </source>
</evidence>